<gene>
    <name evidence="2" type="ORF">B7463_g10094</name>
</gene>
<feature type="non-terminal residue" evidence="2">
    <location>
        <position position="1"/>
    </location>
</feature>
<comment type="caution">
    <text evidence="2">The sequence shown here is derived from an EMBL/GenBank/DDBJ whole genome shotgun (WGS) entry which is preliminary data.</text>
</comment>
<evidence type="ECO:0008006" key="4">
    <source>
        <dbReference type="Google" id="ProtNLM"/>
    </source>
</evidence>
<evidence type="ECO:0000313" key="3">
    <source>
        <dbReference type="Proteomes" id="UP000258309"/>
    </source>
</evidence>
<feature type="non-terminal residue" evidence="2">
    <location>
        <position position="527"/>
    </location>
</feature>
<proteinExistence type="predicted"/>
<evidence type="ECO:0000313" key="2">
    <source>
        <dbReference type="EMBL" id="RFU26242.1"/>
    </source>
</evidence>
<dbReference type="Proteomes" id="UP000258309">
    <property type="component" value="Unassembled WGS sequence"/>
</dbReference>
<reference evidence="2 3" key="1">
    <citation type="submission" date="2018-05" db="EMBL/GenBank/DDBJ databases">
        <title>Draft genome sequence of Scytalidium lignicola DSM 105466, a ubiquitous saprotrophic fungus.</title>
        <authorList>
            <person name="Buettner E."/>
            <person name="Gebauer A.M."/>
            <person name="Hofrichter M."/>
            <person name="Liers C."/>
            <person name="Kellner H."/>
        </authorList>
    </citation>
    <scope>NUCLEOTIDE SEQUENCE [LARGE SCALE GENOMIC DNA]</scope>
    <source>
        <strain evidence="2 3">DSM 105466</strain>
    </source>
</reference>
<evidence type="ECO:0000256" key="1">
    <source>
        <dbReference type="SAM" id="MobiDB-lite"/>
    </source>
</evidence>
<dbReference type="OrthoDB" id="5359231at2759"/>
<organism evidence="2 3">
    <name type="scientific">Scytalidium lignicola</name>
    <name type="common">Hyphomycete</name>
    <dbReference type="NCBI Taxonomy" id="5539"/>
    <lineage>
        <taxon>Eukaryota</taxon>
        <taxon>Fungi</taxon>
        <taxon>Dikarya</taxon>
        <taxon>Ascomycota</taxon>
        <taxon>Pezizomycotina</taxon>
        <taxon>Leotiomycetes</taxon>
        <taxon>Leotiomycetes incertae sedis</taxon>
        <taxon>Scytalidium</taxon>
    </lineage>
</organism>
<dbReference type="OMA" id="TSFYHCV"/>
<dbReference type="EMBL" id="NCSJ02000275">
    <property type="protein sequence ID" value="RFU26242.1"/>
    <property type="molecule type" value="Genomic_DNA"/>
</dbReference>
<feature type="region of interest" description="Disordered" evidence="1">
    <location>
        <begin position="247"/>
        <end position="274"/>
    </location>
</feature>
<dbReference type="STRING" id="5539.A0A3E2GZ48"/>
<keyword evidence="3" id="KW-1185">Reference proteome</keyword>
<dbReference type="AlphaFoldDB" id="A0A3E2GZ48"/>
<protein>
    <recommendedName>
        <fullName evidence="4">F-box domain-containing protein</fullName>
    </recommendedName>
</protein>
<accession>A0A3E2GZ48</accession>
<name>A0A3E2GZ48_SCYLI</name>
<sequence length="527" mass="60338">MGEDSTAWLIAFNPLKSLILLVYELDSSEKIFVRHNSEYLYFGTHSDIGTDGYRRWVITGYDFRYKRWFDYKVHLTDLVGSEIGSTVCFEFHSGYFYALSNQTSFEVEEIDWTSFYHCVRFPLASPCRELCQKTQDERMWRRQHQEGPIDDRWTNLRLDVDEVTGEIRIIESRKEWYQGSSKSQRTYYTTKIDFRQSPIGESVEVSLNDANITTNSSSSFSTEITSSDIKYNISTLPNDPIVQLLAPDDHPNHLEAPPRLPQNTHRGDDGSLQPTFTLAKSRLRYYETSSNTFLDLVDDPLPTDWHQAQRLRLRCRSRKLGPPVRYPDGHPNAGLIRPLSEDLDSALMEMYQETPLKFWPDSQDPEAPNPELDAIYKLLNPPSHLGNVEGTADERSLVYVTGGSAAPQAIIFISFDPAIKLQGLTECRSQLYAHQDGNVANRRPPEGKKYIDVEEDHRTVILELDRKGKGRAPSGYVANMDIAQVARTTTDTTKNHTQGRAHTACLAWAWKEKPMHMDIGLGYYFGQ</sequence>